<keyword evidence="12" id="KW-0418">Kinase</keyword>
<dbReference type="SMART" id="SM00369">
    <property type="entry name" value="LRR_TYP"/>
    <property type="match status" value="14"/>
</dbReference>
<evidence type="ECO:0000256" key="7">
    <source>
        <dbReference type="ARBA" id="ARBA00022679"/>
    </source>
</evidence>
<evidence type="ECO:0000256" key="8">
    <source>
        <dbReference type="ARBA" id="ARBA00022692"/>
    </source>
</evidence>
<feature type="binding site" evidence="20">
    <location>
        <position position="836"/>
    </location>
    <ligand>
        <name>ATP</name>
        <dbReference type="ChEBI" id="CHEBI:30616"/>
    </ligand>
</feature>
<keyword evidence="7" id="KW-0808">Transferase</keyword>
<evidence type="ECO:0000256" key="13">
    <source>
        <dbReference type="ARBA" id="ARBA00022840"/>
    </source>
</evidence>
<evidence type="ECO:0000256" key="17">
    <source>
        <dbReference type="ARBA" id="ARBA00023180"/>
    </source>
</evidence>
<dbReference type="Pfam" id="PF00560">
    <property type="entry name" value="LRR_1"/>
    <property type="match status" value="8"/>
</dbReference>
<dbReference type="PRINTS" id="PR00019">
    <property type="entry name" value="LEURICHRPT"/>
</dbReference>
<dbReference type="Gramene" id="AET2Gv20020500.2">
    <property type="protein sequence ID" value="AET2Gv20020500.2"/>
    <property type="gene ID" value="AET2Gv20020500"/>
</dbReference>
<reference evidence="24" key="4">
    <citation type="submission" date="2019-03" db="UniProtKB">
        <authorList>
            <consortium name="EnsemblPlants"/>
        </authorList>
    </citation>
    <scope>IDENTIFICATION</scope>
</reference>
<evidence type="ECO:0000313" key="24">
    <source>
        <dbReference type="EnsemblPlants" id="AET2Gv20020500.2"/>
    </source>
</evidence>
<keyword evidence="14 21" id="KW-1133">Transmembrane helix</keyword>
<dbReference type="Pfam" id="PF08263">
    <property type="entry name" value="LRRNT_2"/>
    <property type="match status" value="1"/>
</dbReference>
<proteinExistence type="predicted"/>
<evidence type="ECO:0000313" key="25">
    <source>
        <dbReference type="Proteomes" id="UP000015105"/>
    </source>
</evidence>
<keyword evidence="9 22" id="KW-0732">Signal</keyword>
<reference evidence="25" key="1">
    <citation type="journal article" date="2014" name="Science">
        <title>Ancient hybridizations among the ancestral genomes of bread wheat.</title>
        <authorList>
            <consortium name="International Wheat Genome Sequencing Consortium,"/>
            <person name="Marcussen T."/>
            <person name="Sandve S.R."/>
            <person name="Heier L."/>
            <person name="Spannagl M."/>
            <person name="Pfeifer M."/>
            <person name="Jakobsen K.S."/>
            <person name="Wulff B.B."/>
            <person name="Steuernagel B."/>
            <person name="Mayer K.F."/>
            <person name="Olsen O.A."/>
        </authorList>
    </citation>
    <scope>NUCLEOTIDE SEQUENCE [LARGE SCALE GENOMIC DNA]</scope>
    <source>
        <strain evidence="25">cv. AL8/78</strain>
    </source>
</reference>
<dbReference type="InterPro" id="IPR013210">
    <property type="entry name" value="LRR_N_plant-typ"/>
</dbReference>
<dbReference type="FunFam" id="3.80.10.10:FF:000400">
    <property type="entry name" value="Nuclear pore complex protein NUP107"/>
    <property type="match status" value="1"/>
</dbReference>
<evidence type="ECO:0000256" key="10">
    <source>
        <dbReference type="ARBA" id="ARBA00022737"/>
    </source>
</evidence>
<dbReference type="GO" id="GO:0004674">
    <property type="term" value="F:protein serine/threonine kinase activity"/>
    <property type="evidence" value="ECO:0007669"/>
    <property type="project" value="UniProtKB-KW"/>
</dbReference>
<dbReference type="SMART" id="SM00365">
    <property type="entry name" value="LRR_SD22"/>
    <property type="match status" value="8"/>
</dbReference>
<evidence type="ECO:0000256" key="11">
    <source>
        <dbReference type="ARBA" id="ARBA00022741"/>
    </source>
</evidence>
<evidence type="ECO:0000256" key="16">
    <source>
        <dbReference type="ARBA" id="ARBA00023170"/>
    </source>
</evidence>
<keyword evidence="8 21" id="KW-0812">Transmembrane</keyword>
<dbReference type="PROSITE" id="PS00109">
    <property type="entry name" value="PROTEIN_KINASE_TYR"/>
    <property type="match status" value="1"/>
</dbReference>
<keyword evidence="15 21" id="KW-0472">Membrane</keyword>
<comment type="subcellular location">
    <subcellularLocation>
        <location evidence="1">Cell membrane</location>
        <topology evidence="1">Single-pass type I membrane protein</topology>
    </subcellularLocation>
</comment>
<evidence type="ECO:0000256" key="4">
    <source>
        <dbReference type="ARBA" id="ARBA00022527"/>
    </source>
</evidence>
<dbReference type="InterPro" id="IPR000719">
    <property type="entry name" value="Prot_kinase_dom"/>
</dbReference>
<dbReference type="EnsemblPlants" id="AET2Gv20020500.2">
    <property type="protein sequence ID" value="AET2Gv20020500.2"/>
    <property type="gene ID" value="AET2Gv20020500"/>
</dbReference>
<keyword evidence="13 20" id="KW-0067">ATP-binding</keyword>
<dbReference type="FunFam" id="3.80.10.10:FF:000177">
    <property type="entry name" value="Leucine-rich repeat receptor-like serine/threonine-protein kinase At1g17230"/>
    <property type="match status" value="1"/>
</dbReference>
<sequence>MRLVMENSPLLRFISLTVPLATFLQAMAVPSLQEQAGALLAWKDTLESHPAQLQSWGMGNNSKRPCSWYGIECSKHQASHQEVITKISLRGLRLRGELDALNFTALATLTSIQLSHNRLTGRIPPGIVSLRDLRFLLLQRNQIRGPLSPALASLKKLRCLMLQQNELSGEIPRQIGELENLVTLKLSINNLSGPIPSELGYLKKLVRLDFVHNNLIGSIPRDVGNLTKLTILYLAGNYLSGYLPRELGYLVNLRELSLQENELMGSIPDTFGSLNNLTQLYIWDNKLFGHIPPELGYLVNLEELDLSSNELIGSIPNTFGSLVKLTGLYLRDNQLSGFIPREIGYLVKLEELYISNNTIMGSIPDTFGNLTKLTTLQLSNNTIMGSIPDTFGNLTKLTTLQLSENQLFGHVPQEIGNLTNLEKLEFSNNYLSGPLPPNLCISGRLKNFTAEVNYLNGPLPSSLLNCRSLVRVRLEMNQLEGDISEMGAHPNLVYLDMKSNKLFGQLSYKWGESRKLNKLSISNNNITGKIPASMGQMFQLQILDLSSNKLEGEIPSELGKLKKLFYPSLADNSLHGSIPQEIWSLSSLEFLDFSSNYLSGLVQGSIENCLMLHSFNLRHNNFKGSIPPILGALHNLQDKLDLSDNSFVGAIPSQLSDLTMLETLNLSNNVLTGLIPSSFKGMESLTLIDLSYNELEGPVPESKLFRGAPIQWFMHNNMICGVVKGLPPCSSATQNGGKMKRYKTLALAMVTTTICLVLVVSILVFRHERNKSKSIVNSRVTQEKLFSIWSFDGENVFKKIVEATNNFSETHCIGTGGYGSVYKARVSTCEIFAVKKIHTIQDDCYVNEAMFNSEIEALVWIRHRNIVKLFGYCSSRQGRFLIYEYMERGDLAEILRSNARAIELDWRRRIHIVLDVIHALAYMHHDCSSPVVHRDITSNNILLDVEFRACISDFGTAKILDIDGQNITRLAGTKGYLAPELAYTDNVTEKCDLYSFGVLVLELFAGCHPGDLLSSLSLRTKNNDVYLKDLLDLRLVLPDAATTREIHSMLSVAVQCLEPSPSRRPTARHASEELSTIKACANHIDFIHARLIIPT</sequence>
<dbReference type="EC" id="2.7.11.1" evidence="2"/>
<dbReference type="Proteomes" id="UP000015105">
    <property type="component" value="Chromosome 2D"/>
</dbReference>
<dbReference type="Pfam" id="PF00069">
    <property type="entry name" value="Pkinase"/>
    <property type="match status" value="1"/>
</dbReference>
<evidence type="ECO:0000256" key="6">
    <source>
        <dbReference type="ARBA" id="ARBA00022614"/>
    </source>
</evidence>
<keyword evidence="4" id="KW-0723">Serine/threonine-protein kinase</keyword>
<dbReference type="PROSITE" id="PS51450">
    <property type="entry name" value="LRR"/>
    <property type="match status" value="1"/>
</dbReference>
<feature type="transmembrane region" description="Helical" evidence="21">
    <location>
        <begin position="745"/>
        <end position="765"/>
    </location>
</feature>
<dbReference type="FunFam" id="1.10.510.10:FF:000479">
    <property type="entry name" value="Leucine-rich repeat receptor-like protein kinase"/>
    <property type="match status" value="1"/>
</dbReference>
<dbReference type="PANTHER" id="PTHR48056:SF42">
    <property type="entry name" value="MDIS1-INTERACTING RECEPTOR LIKE KINASE 2-LIKE"/>
    <property type="match status" value="1"/>
</dbReference>
<dbReference type="PROSITE" id="PS50011">
    <property type="entry name" value="PROTEIN_KINASE_DOM"/>
    <property type="match status" value="1"/>
</dbReference>
<evidence type="ECO:0000256" key="5">
    <source>
        <dbReference type="ARBA" id="ARBA00022553"/>
    </source>
</evidence>
<evidence type="ECO:0000256" key="9">
    <source>
        <dbReference type="ARBA" id="ARBA00022729"/>
    </source>
</evidence>
<comment type="catalytic activity">
    <reaction evidence="18">
        <text>L-threonyl-[protein] + ATP = O-phospho-L-threonyl-[protein] + ADP + H(+)</text>
        <dbReference type="Rhea" id="RHEA:46608"/>
        <dbReference type="Rhea" id="RHEA-COMP:11060"/>
        <dbReference type="Rhea" id="RHEA-COMP:11605"/>
        <dbReference type="ChEBI" id="CHEBI:15378"/>
        <dbReference type="ChEBI" id="CHEBI:30013"/>
        <dbReference type="ChEBI" id="CHEBI:30616"/>
        <dbReference type="ChEBI" id="CHEBI:61977"/>
        <dbReference type="ChEBI" id="CHEBI:456216"/>
        <dbReference type="EC" id="2.7.11.1"/>
    </reaction>
</comment>
<accession>A0A453A831</accession>
<dbReference type="InterPro" id="IPR032675">
    <property type="entry name" value="LRR_dom_sf"/>
</dbReference>
<dbReference type="InterPro" id="IPR017441">
    <property type="entry name" value="Protein_kinase_ATP_BS"/>
</dbReference>
<dbReference type="Pfam" id="PF13855">
    <property type="entry name" value="LRR_8"/>
    <property type="match status" value="2"/>
</dbReference>
<protein>
    <recommendedName>
        <fullName evidence="2">non-specific serine/threonine protein kinase</fullName>
        <ecNumber evidence="2">2.7.11.1</ecNumber>
    </recommendedName>
</protein>
<dbReference type="Pfam" id="PF23598">
    <property type="entry name" value="LRR_14"/>
    <property type="match status" value="1"/>
</dbReference>
<dbReference type="FunFam" id="3.30.200.20:FF:000309">
    <property type="entry name" value="Leucine-rich repeat receptor protein kinase MSP1"/>
    <property type="match status" value="1"/>
</dbReference>
<dbReference type="SUPFAM" id="SSF56112">
    <property type="entry name" value="Protein kinase-like (PK-like)"/>
    <property type="match status" value="1"/>
</dbReference>
<dbReference type="SUPFAM" id="SSF52047">
    <property type="entry name" value="RNI-like"/>
    <property type="match status" value="2"/>
</dbReference>
<evidence type="ECO:0000256" key="1">
    <source>
        <dbReference type="ARBA" id="ARBA00004251"/>
    </source>
</evidence>
<dbReference type="GO" id="GO:0005886">
    <property type="term" value="C:plasma membrane"/>
    <property type="evidence" value="ECO:0007669"/>
    <property type="project" value="UniProtKB-SubCell"/>
</dbReference>
<dbReference type="InterPro" id="IPR055414">
    <property type="entry name" value="LRR_R13L4/SHOC2-like"/>
</dbReference>
<evidence type="ECO:0000256" key="18">
    <source>
        <dbReference type="ARBA" id="ARBA00047899"/>
    </source>
</evidence>
<keyword evidence="5" id="KW-0597">Phosphoprotein</keyword>
<dbReference type="Gene3D" id="3.30.200.20">
    <property type="entry name" value="Phosphorylase Kinase, domain 1"/>
    <property type="match status" value="1"/>
</dbReference>
<evidence type="ECO:0000256" key="12">
    <source>
        <dbReference type="ARBA" id="ARBA00022777"/>
    </source>
</evidence>
<dbReference type="InterPro" id="IPR008266">
    <property type="entry name" value="Tyr_kinase_AS"/>
</dbReference>
<evidence type="ECO:0000256" key="2">
    <source>
        <dbReference type="ARBA" id="ARBA00012513"/>
    </source>
</evidence>
<dbReference type="STRING" id="200361.A0A453A831"/>
<evidence type="ECO:0000256" key="3">
    <source>
        <dbReference type="ARBA" id="ARBA00022475"/>
    </source>
</evidence>
<evidence type="ECO:0000256" key="19">
    <source>
        <dbReference type="ARBA" id="ARBA00048679"/>
    </source>
</evidence>
<comment type="catalytic activity">
    <reaction evidence="19">
        <text>L-seryl-[protein] + ATP = O-phospho-L-seryl-[protein] + ADP + H(+)</text>
        <dbReference type="Rhea" id="RHEA:17989"/>
        <dbReference type="Rhea" id="RHEA-COMP:9863"/>
        <dbReference type="Rhea" id="RHEA-COMP:11604"/>
        <dbReference type="ChEBI" id="CHEBI:15378"/>
        <dbReference type="ChEBI" id="CHEBI:29999"/>
        <dbReference type="ChEBI" id="CHEBI:30616"/>
        <dbReference type="ChEBI" id="CHEBI:83421"/>
        <dbReference type="ChEBI" id="CHEBI:456216"/>
        <dbReference type="EC" id="2.7.11.1"/>
    </reaction>
</comment>
<dbReference type="PROSITE" id="PS00107">
    <property type="entry name" value="PROTEIN_KINASE_ATP"/>
    <property type="match status" value="1"/>
</dbReference>
<dbReference type="InterPro" id="IPR003591">
    <property type="entry name" value="Leu-rich_rpt_typical-subtyp"/>
</dbReference>
<organism evidence="24 25">
    <name type="scientific">Aegilops tauschii subsp. strangulata</name>
    <name type="common">Goatgrass</name>
    <dbReference type="NCBI Taxonomy" id="200361"/>
    <lineage>
        <taxon>Eukaryota</taxon>
        <taxon>Viridiplantae</taxon>
        <taxon>Streptophyta</taxon>
        <taxon>Embryophyta</taxon>
        <taxon>Tracheophyta</taxon>
        <taxon>Spermatophyta</taxon>
        <taxon>Magnoliopsida</taxon>
        <taxon>Liliopsida</taxon>
        <taxon>Poales</taxon>
        <taxon>Poaceae</taxon>
        <taxon>BOP clade</taxon>
        <taxon>Pooideae</taxon>
        <taxon>Triticodae</taxon>
        <taxon>Triticeae</taxon>
        <taxon>Triticinae</taxon>
        <taxon>Aegilops</taxon>
    </lineage>
</organism>
<feature type="domain" description="Protein kinase" evidence="23">
    <location>
        <begin position="807"/>
        <end position="1086"/>
    </location>
</feature>
<keyword evidence="11 20" id="KW-0547">Nucleotide-binding</keyword>
<dbReference type="GO" id="GO:0005524">
    <property type="term" value="F:ATP binding"/>
    <property type="evidence" value="ECO:0007669"/>
    <property type="project" value="UniProtKB-UniRule"/>
</dbReference>
<dbReference type="InterPro" id="IPR011009">
    <property type="entry name" value="Kinase-like_dom_sf"/>
</dbReference>
<feature type="chain" id="PRO_5019368756" description="non-specific serine/threonine protein kinase" evidence="22">
    <location>
        <begin position="29"/>
        <end position="1095"/>
    </location>
</feature>
<keyword evidence="25" id="KW-1185">Reference proteome</keyword>
<reference evidence="24" key="5">
    <citation type="journal article" date="2021" name="G3 (Bethesda)">
        <title>Aegilops tauschii genome assembly Aet v5.0 features greater sequence contiguity and improved annotation.</title>
        <authorList>
            <person name="Wang L."/>
            <person name="Zhu T."/>
            <person name="Rodriguez J.C."/>
            <person name="Deal K.R."/>
            <person name="Dubcovsky J."/>
            <person name="McGuire P.E."/>
            <person name="Lux T."/>
            <person name="Spannagl M."/>
            <person name="Mayer K.F.X."/>
            <person name="Baldrich P."/>
            <person name="Meyers B.C."/>
            <person name="Huo N."/>
            <person name="Gu Y.Q."/>
            <person name="Zhou H."/>
            <person name="Devos K.M."/>
            <person name="Bennetzen J.L."/>
            <person name="Unver T."/>
            <person name="Budak H."/>
            <person name="Gulick P.J."/>
            <person name="Galiba G."/>
            <person name="Kalapos B."/>
            <person name="Nelson D.R."/>
            <person name="Li P."/>
            <person name="You F.M."/>
            <person name="Luo M.C."/>
            <person name="Dvorak J."/>
        </authorList>
    </citation>
    <scope>NUCLEOTIDE SEQUENCE [LARGE SCALE GENOMIC DNA]</scope>
    <source>
        <strain evidence="24">cv. AL8/78</strain>
    </source>
</reference>
<dbReference type="InterPro" id="IPR050647">
    <property type="entry name" value="Plant_LRR-RLKs"/>
</dbReference>
<dbReference type="GO" id="GO:0033612">
    <property type="term" value="F:receptor serine/threonine kinase binding"/>
    <property type="evidence" value="ECO:0007669"/>
    <property type="project" value="TreeGrafter"/>
</dbReference>
<reference evidence="25" key="2">
    <citation type="journal article" date="2017" name="Nat. Plants">
        <title>The Aegilops tauschii genome reveals multiple impacts of transposons.</title>
        <authorList>
            <person name="Zhao G."/>
            <person name="Zou C."/>
            <person name="Li K."/>
            <person name="Wang K."/>
            <person name="Li T."/>
            <person name="Gao L."/>
            <person name="Zhang X."/>
            <person name="Wang H."/>
            <person name="Yang Z."/>
            <person name="Liu X."/>
            <person name="Jiang W."/>
            <person name="Mao L."/>
            <person name="Kong X."/>
            <person name="Jiao Y."/>
            <person name="Jia J."/>
        </authorList>
    </citation>
    <scope>NUCLEOTIDE SEQUENCE [LARGE SCALE GENOMIC DNA]</scope>
    <source>
        <strain evidence="25">cv. AL8/78</strain>
    </source>
</reference>
<dbReference type="Gene3D" id="3.80.10.10">
    <property type="entry name" value="Ribonuclease Inhibitor"/>
    <property type="match status" value="4"/>
</dbReference>
<feature type="signal peptide" evidence="22">
    <location>
        <begin position="1"/>
        <end position="28"/>
    </location>
</feature>
<evidence type="ECO:0000256" key="22">
    <source>
        <dbReference type="SAM" id="SignalP"/>
    </source>
</evidence>
<dbReference type="FunFam" id="3.80.10.10:FF:000416">
    <property type="entry name" value="Probable leucine-rich repeat receptor-like protein kinase At5g63930"/>
    <property type="match status" value="2"/>
</dbReference>
<evidence type="ECO:0000256" key="20">
    <source>
        <dbReference type="PROSITE-ProRule" id="PRU10141"/>
    </source>
</evidence>
<evidence type="ECO:0000259" key="23">
    <source>
        <dbReference type="PROSITE" id="PS50011"/>
    </source>
</evidence>
<evidence type="ECO:0000256" key="14">
    <source>
        <dbReference type="ARBA" id="ARBA00022989"/>
    </source>
</evidence>
<dbReference type="PANTHER" id="PTHR48056">
    <property type="entry name" value="LRR RECEPTOR-LIKE SERINE/THREONINE-PROTEIN KINASE-RELATED"/>
    <property type="match status" value="1"/>
</dbReference>
<evidence type="ECO:0000256" key="15">
    <source>
        <dbReference type="ARBA" id="ARBA00023136"/>
    </source>
</evidence>
<evidence type="ECO:0000256" key="21">
    <source>
        <dbReference type="SAM" id="Phobius"/>
    </source>
</evidence>
<dbReference type="AlphaFoldDB" id="A0A453A831"/>
<keyword evidence="16" id="KW-0675">Receptor</keyword>
<name>A0A453A831_AEGTS</name>
<dbReference type="Gene3D" id="1.10.510.10">
    <property type="entry name" value="Transferase(Phosphotransferase) domain 1"/>
    <property type="match status" value="1"/>
</dbReference>
<keyword evidence="10" id="KW-0677">Repeat</keyword>
<keyword evidence="3" id="KW-1003">Cell membrane</keyword>
<keyword evidence="6" id="KW-0433">Leucine-rich repeat</keyword>
<keyword evidence="17" id="KW-0325">Glycoprotein</keyword>
<dbReference type="InterPro" id="IPR001611">
    <property type="entry name" value="Leu-rich_rpt"/>
</dbReference>
<reference evidence="24" key="3">
    <citation type="journal article" date="2017" name="Nature">
        <title>Genome sequence of the progenitor of the wheat D genome Aegilops tauschii.</title>
        <authorList>
            <person name="Luo M.C."/>
            <person name="Gu Y.Q."/>
            <person name="Puiu D."/>
            <person name="Wang H."/>
            <person name="Twardziok S.O."/>
            <person name="Deal K.R."/>
            <person name="Huo N."/>
            <person name="Zhu T."/>
            <person name="Wang L."/>
            <person name="Wang Y."/>
            <person name="McGuire P.E."/>
            <person name="Liu S."/>
            <person name="Long H."/>
            <person name="Ramasamy R.K."/>
            <person name="Rodriguez J.C."/>
            <person name="Van S.L."/>
            <person name="Yuan L."/>
            <person name="Wang Z."/>
            <person name="Xia Z."/>
            <person name="Xiao L."/>
            <person name="Anderson O.D."/>
            <person name="Ouyang S."/>
            <person name="Liang Y."/>
            <person name="Zimin A.V."/>
            <person name="Pertea G."/>
            <person name="Qi P."/>
            <person name="Bennetzen J.L."/>
            <person name="Dai X."/>
            <person name="Dawson M.W."/>
            <person name="Muller H.G."/>
            <person name="Kugler K."/>
            <person name="Rivarola-Duarte L."/>
            <person name="Spannagl M."/>
            <person name="Mayer K.F.X."/>
            <person name="Lu F.H."/>
            <person name="Bevan M.W."/>
            <person name="Leroy P."/>
            <person name="Li P."/>
            <person name="You F.M."/>
            <person name="Sun Q."/>
            <person name="Liu Z."/>
            <person name="Lyons E."/>
            <person name="Wicker T."/>
            <person name="Salzberg S.L."/>
            <person name="Devos K.M."/>
            <person name="Dvorak J."/>
        </authorList>
    </citation>
    <scope>NUCLEOTIDE SEQUENCE [LARGE SCALE GENOMIC DNA]</scope>
    <source>
        <strain evidence="24">cv. AL8/78</strain>
    </source>
</reference>